<protein>
    <submittedName>
        <fullName evidence="1">Uncharacterized protein</fullName>
    </submittedName>
</protein>
<evidence type="ECO:0000313" key="2">
    <source>
        <dbReference type="Proteomes" id="UP000552700"/>
    </source>
</evidence>
<organism evidence="1 2">
    <name type="scientific">Sphingobium subterraneum</name>
    <dbReference type="NCBI Taxonomy" id="627688"/>
    <lineage>
        <taxon>Bacteria</taxon>
        <taxon>Pseudomonadati</taxon>
        <taxon>Pseudomonadota</taxon>
        <taxon>Alphaproteobacteria</taxon>
        <taxon>Sphingomonadales</taxon>
        <taxon>Sphingomonadaceae</taxon>
        <taxon>Sphingobium</taxon>
    </lineage>
</organism>
<dbReference type="Proteomes" id="UP000552700">
    <property type="component" value="Unassembled WGS sequence"/>
</dbReference>
<keyword evidence="2" id="KW-1185">Reference proteome</keyword>
<gene>
    <name evidence="1" type="ORF">FHS92_000159</name>
</gene>
<accession>A0A841IWA8</accession>
<name>A0A841IWA8_9SPHN</name>
<dbReference type="InterPro" id="IPR054248">
    <property type="entry name" value="DUF6975"/>
</dbReference>
<dbReference type="AlphaFoldDB" id="A0A841IWA8"/>
<comment type="caution">
    <text evidence="1">The sequence shown here is derived from an EMBL/GenBank/DDBJ whole genome shotgun (WGS) entry which is preliminary data.</text>
</comment>
<dbReference type="RefSeq" id="WP_184076605.1">
    <property type="nucleotide sequence ID" value="NZ_JACIJP010000001.1"/>
</dbReference>
<sequence>MQHSPTPHRDADISHIIDALIAVDGSGAHDHAVELTAAATSPGARPLASLADAAHYLCLLHGRFPGVIDHAATRTTENAARDWLIQTTEAFAEERAYLTRVAVALGPMPSTQGQHNCETTVAQQRHALEMLAQSDRRGCAMGAALTLALDWAAVRRLLDMAAIRVGLEPMRCRLPLRDATLEMARAITADDQASRAVQFGARQLLGQHRGMWDLLRARAAVRAAQ</sequence>
<evidence type="ECO:0000313" key="1">
    <source>
        <dbReference type="EMBL" id="MBB6122452.1"/>
    </source>
</evidence>
<reference evidence="1 2" key="1">
    <citation type="submission" date="2020-08" db="EMBL/GenBank/DDBJ databases">
        <title>Genomic Encyclopedia of Type Strains, Phase IV (KMG-IV): sequencing the most valuable type-strain genomes for metagenomic binning, comparative biology and taxonomic classification.</title>
        <authorList>
            <person name="Goeker M."/>
        </authorList>
    </citation>
    <scope>NUCLEOTIDE SEQUENCE [LARGE SCALE GENOMIC DNA]</scope>
    <source>
        <strain evidence="1 2">DSM 102255</strain>
    </source>
</reference>
<dbReference type="EMBL" id="JACIJP010000001">
    <property type="protein sequence ID" value="MBB6122452.1"/>
    <property type="molecule type" value="Genomic_DNA"/>
</dbReference>
<dbReference type="Pfam" id="PF22391">
    <property type="entry name" value="DUF6975"/>
    <property type="match status" value="1"/>
</dbReference>
<proteinExistence type="predicted"/>